<dbReference type="SMART" id="SM01332">
    <property type="entry name" value="Cyclin_C"/>
    <property type="match status" value="1"/>
</dbReference>
<evidence type="ECO:0000313" key="2">
    <source>
        <dbReference type="EMBL" id="CAI9624036.1"/>
    </source>
</evidence>
<protein>
    <recommendedName>
        <fullName evidence="1">Cyclin C-terminal domain-containing protein</fullName>
    </recommendedName>
</protein>
<keyword evidence="3" id="KW-1185">Reference proteome</keyword>
<feature type="domain" description="Cyclin C-terminal" evidence="1">
    <location>
        <begin position="1"/>
        <end position="123"/>
    </location>
</feature>
<organism evidence="2 3">
    <name type="scientific">Staurois parvus</name>
    <dbReference type="NCBI Taxonomy" id="386267"/>
    <lineage>
        <taxon>Eukaryota</taxon>
        <taxon>Metazoa</taxon>
        <taxon>Chordata</taxon>
        <taxon>Craniata</taxon>
        <taxon>Vertebrata</taxon>
        <taxon>Euteleostomi</taxon>
        <taxon>Amphibia</taxon>
        <taxon>Batrachia</taxon>
        <taxon>Anura</taxon>
        <taxon>Neobatrachia</taxon>
        <taxon>Ranoidea</taxon>
        <taxon>Ranidae</taxon>
        <taxon>Staurois</taxon>
    </lineage>
</organism>
<dbReference type="Gene3D" id="1.10.472.10">
    <property type="entry name" value="Cyclin-like"/>
    <property type="match status" value="1"/>
</dbReference>
<name>A0ABN9HTM6_9NEOB</name>
<dbReference type="InterPro" id="IPR004367">
    <property type="entry name" value="Cyclin_C-dom"/>
</dbReference>
<reference evidence="2" key="1">
    <citation type="submission" date="2023-05" db="EMBL/GenBank/DDBJ databases">
        <authorList>
            <person name="Stuckert A."/>
        </authorList>
    </citation>
    <scope>NUCLEOTIDE SEQUENCE</scope>
</reference>
<evidence type="ECO:0000259" key="1">
    <source>
        <dbReference type="SMART" id="SM01332"/>
    </source>
</evidence>
<dbReference type="InterPro" id="IPR036915">
    <property type="entry name" value="Cyclin-like_sf"/>
</dbReference>
<feature type="non-terminal residue" evidence="2">
    <location>
        <position position="164"/>
    </location>
</feature>
<dbReference type="EMBL" id="CATNWA010021813">
    <property type="protein sequence ID" value="CAI9624036.1"/>
    <property type="molecule type" value="Genomic_DNA"/>
</dbReference>
<comment type="caution">
    <text evidence="2">The sequence shown here is derived from an EMBL/GenBank/DDBJ whole genome shotgun (WGS) entry which is preliminary data.</text>
</comment>
<dbReference type="Proteomes" id="UP001162483">
    <property type="component" value="Unassembled WGS sequence"/>
</dbReference>
<dbReference type="Pfam" id="PF02984">
    <property type="entry name" value="Cyclin_C"/>
    <property type="match status" value="1"/>
</dbReference>
<evidence type="ECO:0000313" key="3">
    <source>
        <dbReference type="Proteomes" id="UP001162483"/>
    </source>
</evidence>
<accession>A0ABN9HTM6</accession>
<dbReference type="SUPFAM" id="SSF47954">
    <property type="entry name" value="Cyclin-like"/>
    <property type="match status" value="1"/>
</dbReference>
<proteinExistence type="predicted"/>
<sequence length="164" mass="18585">MTGVGWLNLYLQVSAVQDSPKLLLPQYPQEQFIQIAQLLDLCILHITSLDFQYRILAAAALYHFTSMEVVAKATGLNWENISQCVCWMSPFARVVQSNPPVKLKAFKKVSVEDRHNIQTHLNYLDLLENVMVKAEVVVLEEPAQLAVAGILTPPQKYREDSDFI</sequence>
<gene>
    <name evidence="2" type="ORF">SPARVUS_LOCUS16576476</name>
</gene>